<evidence type="ECO:0000256" key="2">
    <source>
        <dbReference type="ARBA" id="ARBA00004496"/>
    </source>
</evidence>
<dbReference type="InterPro" id="IPR001494">
    <property type="entry name" value="Importin-beta_N"/>
</dbReference>
<dbReference type="InterPro" id="IPR016024">
    <property type="entry name" value="ARM-type_fold"/>
</dbReference>
<accession>A0A397XTD3</accession>
<dbReference type="InterPro" id="IPR011989">
    <property type="entry name" value="ARM-like"/>
</dbReference>
<reference evidence="9 10" key="1">
    <citation type="submission" date="2018-06" db="EMBL/GenBank/DDBJ databases">
        <title>WGS assembly of Brassica rapa FPsc.</title>
        <authorList>
            <person name="Bowman J."/>
            <person name="Kohchi T."/>
            <person name="Yamato K."/>
            <person name="Jenkins J."/>
            <person name="Shu S."/>
            <person name="Ishizaki K."/>
            <person name="Yamaoka S."/>
            <person name="Nishihama R."/>
            <person name="Nakamura Y."/>
            <person name="Berger F."/>
            <person name="Adam C."/>
            <person name="Aki S."/>
            <person name="Althoff F."/>
            <person name="Araki T."/>
            <person name="Arteaga-Vazquez M."/>
            <person name="Balasubrmanian S."/>
            <person name="Bauer D."/>
            <person name="Boehm C."/>
            <person name="Briginshaw L."/>
            <person name="Caballero-Perez J."/>
            <person name="Catarino B."/>
            <person name="Chen F."/>
            <person name="Chiyoda S."/>
            <person name="Chovatia M."/>
            <person name="Davies K."/>
            <person name="Delmans M."/>
            <person name="Demura T."/>
            <person name="Dierschke T."/>
            <person name="Dolan L."/>
            <person name="Dorantes-Acosta A."/>
            <person name="Eklund D."/>
            <person name="Florent S."/>
            <person name="Flores-Sandoval E."/>
            <person name="Fujiyama A."/>
            <person name="Fukuzawa H."/>
            <person name="Galik B."/>
            <person name="Grimanelli D."/>
            <person name="Grimwood J."/>
            <person name="Grossniklaus U."/>
            <person name="Hamada T."/>
            <person name="Haseloff J."/>
            <person name="Hetherington A."/>
            <person name="Higo A."/>
            <person name="Hirakawa Y."/>
            <person name="Hundley H."/>
            <person name="Ikeda Y."/>
            <person name="Inoue K."/>
            <person name="Inoue S."/>
            <person name="Ishida S."/>
            <person name="Jia Q."/>
            <person name="Kakita M."/>
            <person name="Kanazawa T."/>
            <person name="Kawai Y."/>
            <person name="Kawashima T."/>
            <person name="Kennedy M."/>
            <person name="Kinose K."/>
            <person name="Kinoshita T."/>
            <person name="Kohara Y."/>
            <person name="Koide E."/>
            <person name="Komatsu K."/>
            <person name="Kopischke S."/>
            <person name="Kubo M."/>
            <person name="Kyozuka J."/>
            <person name="Lagercrantz U."/>
            <person name="Lin S."/>
            <person name="Lindquist E."/>
            <person name="Lipzen A."/>
            <person name="Lu C."/>
            <person name="Luna E."/>
            <person name="Martienssen R."/>
            <person name="Minamino N."/>
            <person name="Mizutani M."/>
            <person name="Mizutani M."/>
            <person name="Mochizuki N."/>
            <person name="Monte I."/>
            <person name="Mosher R."/>
            <person name="Nagasaki H."/>
            <person name="Nakagami H."/>
            <person name="Naramoto S."/>
            <person name="Nishitani K."/>
            <person name="Ohtani M."/>
            <person name="Okamoto T."/>
            <person name="Okumura M."/>
            <person name="Phillips J."/>
            <person name="Pollak B."/>
            <person name="Reinders A."/>
            <person name="Roevekamp M."/>
            <person name="Sano R."/>
            <person name="Sawa S."/>
            <person name="Schmid M."/>
            <person name="Shirakawa M."/>
            <person name="Solano R."/>
            <person name="Spunde A."/>
            <person name="Suetsugu N."/>
            <person name="Sugano S."/>
            <person name="Sugiyama A."/>
            <person name="Sun R."/>
            <person name="Suzuki Y."/>
            <person name="Takenaka M."/>
            <person name="Takezawa D."/>
            <person name="Tomogane H."/>
            <person name="Tsuzuki M."/>
            <person name="Ueda T."/>
            <person name="Umeda M."/>
            <person name="Ward J."/>
            <person name="Watanabe Y."/>
            <person name="Yazaki K."/>
            <person name="Yokoyama R."/>
            <person name="Yoshitake Y."/>
            <person name="Yotsui I."/>
            <person name="Zachgo S."/>
            <person name="Schmutz J."/>
        </authorList>
    </citation>
    <scope>NUCLEOTIDE SEQUENCE [LARGE SCALE GENOMIC DNA]</scope>
    <source>
        <strain evidence="10">cv. B-3</strain>
    </source>
</reference>
<protein>
    <recommendedName>
        <fullName evidence="8">Importin N-terminal domain-containing protein</fullName>
    </recommendedName>
</protein>
<evidence type="ECO:0000256" key="5">
    <source>
        <dbReference type="ARBA" id="ARBA00022490"/>
    </source>
</evidence>
<keyword evidence="6" id="KW-0653">Protein transport</keyword>
<dbReference type="EMBL" id="CM010637">
    <property type="protein sequence ID" value="RID42744.1"/>
    <property type="molecule type" value="Genomic_DNA"/>
</dbReference>
<dbReference type="Gene3D" id="1.25.10.10">
    <property type="entry name" value="Leucine-rich Repeat Variant"/>
    <property type="match status" value="1"/>
</dbReference>
<evidence type="ECO:0000256" key="1">
    <source>
        <dbReference type="ARBA" id="ARBA00004123"/>
    </source>
</evidence>
<dbReference type="AlphaFoldDB" id="A0A397XTD3"/>
<keyword evidence="4" id="KW-0813">Transport</keyword>
<organism evidence="9 10">
    <name type="scientific">Brassica campestris</name>
    <name type="common">Field mustard</name>
    <dbReference type="NCBI Taxonomy" id="3711"/>
    <lineage>
        <taxon>Eukaryota</taxon>
        <taxon>Viridiplantae</taxon>
        <taxon>Streptophyta</taxon>
        <taxon>Embryophyta</taxon>
        <taxon>Tracheophyta</taxon>
        <taxon>Spermatophyta</taxon>
        <taxon>Magnoliopsida</taxon>
        <taxon>eudicotyledons</taxon>
        <taxon>Gunneridae</taxon>
        <taxon>Pentapetalae</taxon>
        <taxon>rosids</taxon>
        <taxon>malvids</taxon>
        <taxon>Brassicales</taxon>
        <taxon>Brassicaceae</taxon>
        <taxon>Brassiceae</taxon>
        <taxon>Brassica</taxon>
    </lineage>
</organism>
<dbReference type="GO" id="GO:0005634">
    <property type="term" value="C:nucleus"/>
    <property type="evidence" value="ECO:0007669"/>
    <property type="project" value="UniProtKB-SubCell"/>
</dbReference>
<keyword evidence="7" id="KW-0539">Nucleus</keyword>
<dbReference type="SUPFAM" id="SSF48371">
    <property type="entry name" value="ARM repeat"/>
    <property type="match status" value="1"/>
</dbReference>
<keyword evidence="5" id="KW-0963">Cytoplasm</keyword>
<sequence>MESLAQLEALCERLYNSQDTAERAHAENSLRCFSVNKDYIPQCQYILDNSSQPYSLMLASSSLLKQVTDHSLPLNLRLDISKLLIQSFKLND</sequence>
<dbReference type="GO" id="GO:0031267">
    <property type="term" value="F:small GTPase binding"/>
    <property type="evidence" value="ECO:0007669"/>
    <property type="project" value="InterPro"/>
</dbReference>
<feature type="domain" description="Importin N-terminal" evidence="8">
    <location>
        <begin position="26"/>
        <end position="86"/>
    </location>
</feature>
<dbReference type="GO" id="GO:0005737">
    <property type="term" value="C:cytoplasm"/>
    <property type="evidence" value="ECO:0007669"/>
    <property type="project" value="UniProtKB-SubCell"/>
</dbReference>
<evidence type="ECO:0000256" key="4">
    <source>
        <dbReference type="ARBA" id="ARBA00022448"/>
    </source>
</evidence>
<evidence type="ECO:0000313" key="10">
    <source>
        <dbReference type="Proteomes" id="UP000264353"/>
    </source>
</evidence>
<evidence type="ECO:0000256" key="3">
    <source>
        <dbReference type="ARBA" id="ARBA00009466"/>
    </source>
</evidence>
<evidence type="ECO:0000256" key="7">
    <source>
        <dbReference type="ARBA" id="ARBA00023242"/>
    </source>
</evidence>
<name>A0A397XTD3_BRACM</name>
<dbReference type="GO" id="GO:0005049">
    <property type="term" value="F:nuclear export signal receptor activity"/>
    <property type="evidence" value="ECO:0007669"/>
    <property type="project" value="InterPro"/>
</dbReference>
<dbReference type="InterPro" id="IPR044189">
    <property type="entry name" value="XPO4/7-like"/>
</dbReference>
<dbReference type="PANTHER" id="PTHR12596:SF18">
    <property type="entry name" value="IMPORTIN N-TERMINAL DOMAIN-CONTAINING PROTEIN"/>
    <property type="match status" value="1"/>
</dbReference>
<proteinExistence type="inferred from homology"/>
<dbReference type="Proteomes" id="UP000264353">
    <property type="component" value="Chromosome A10"/>
</dbReference>
<dbReference type="Pfam" id="PF03810">
    <property type="entry name" value="IBN_N"/>
    <property type="match status" value="1"/>
</dbReference>
<evidence type="ECO:0000259" key="8">
    <source>
        <dbReference type="Pfam" id="PF03810"/>
    </source>
</evidence>
<evidence type="ECO:0000256" key="6">
    <source>
        <dbReference type="ARBA" id="ARBA00022927"/>
    </source>
</evidence>
<dbReference type="GO" id="GO:0006886">
    <property type="term" value="P:intracellular protein transport"/>
    <property type="evidence" value="ECO:0007669"/>
    <property type="project" value="InterPro"/>
</dbReference>
<evidence type="ECO:0000313" key="9">
    <source>
        <dbReference type="EMBL" id="RID42744.1"/>
    </source>
</evidence>
<gene>
    <name evidence="9" type="ORF">BRARA_J02606</name>
</gene>
<dbReference type="PANTHER" id="PTHR12596">
    <property type="entry name" value="EXPORTIN 4,7-RELATED"/>
    <property type="match status" value="1"/>
</dbReference>
<comment type="similarity">
    <text evidence="3">Belongs to the exportin family.</text>
</comment>
<comment type="subcellular location">
    <subcellularLocation>
        <location evidence="2">Cytoplasm</location>
    </subcellularLocation>
    <subcellularLocation>
        <location evidence="1">Nucleus</location>
    </subcellularLocation>
</comment>